<dbReference type="AlphaFoldDB" id="A0A443S0Z6"/>
<dbReference type="EMBL" id="NCKV01013173">
    <property type="protein sequence ID" value="RWS21212.1"/>
    <property type="molecule type" value="Genomic_DNA"/>
</dbReference>
<feature type="active site" evidence="3">
    <location>
        <position position="145"/>
    </location>
</feature>
<proteinExistence type="predicted"/>
<evidence type="ECO:0000256" key="4">
    <source>
        <dbReference type="RuleBase" id="RU361183"/>
    </source>
</evidence>
<gene>
    <name evidence="6" type="ORF">B4U80_05571</name>
</gene>
<keyword evidence="7" id="KW-1185">Reference proteome</keyword>
<comment type="caution">
    <text evidence="6">The sequence shown here is derived from an EMBL/GenBank/DDBJ whole genome shotgun (WGS) entry which is preliminary data.</text>
</comment>
<keyword evidence="3 4" id="KW-0482">Metalloprotease</keyword>
<feature type="binding site" evidence="3">
    <location>
        <position position="144"/>
    </location>
    <ligand>
        <name>Zn(2+)</name>
        <dbReference type="ChEBI" id="CHEBI:29105"/>
        <note>catalytic</note>
    </ligand>
</feature>
<dbReference type="PRINTS" id="PR00480">
    <property type="entry name" value="ASTACIN"/>
</dbReference>
<evidence type="ECO:0000256" key="2">
    <source>
        <dbReference type="ARBA" id="ARBA00025529"/>
    </source>
</evidence>
<evidence type="ECO:0000256" key="1">
    <source>
        <dbReference type="ARBA" id="ARBA00011245"/>
    </source>
</evidence>
<comment type="caution">
    <text evidence="3">Lacks conserved residue(s) required for the propagation of feature annotation.</text>
</comment>
<feature type="non-terminal residue" evidence="6">
    <location>
        <position position="1"/>
    </location>
</feature>
<dbReference type="OrthoDB" id="291007at2759"/>
<dbReference type="STRING" id="299467.A0A443S0Z6"/>
<feature type="binding site" evidence="3">
    <location>
        <position position="154"/>
    </location>
    <ligand>
        <name>Zn(2+)</name>
        <dbReference type="ChEBI" id="CHEBI:29105"/>
        <note>catalytic</note>
    </ligand>
</feature>
<comment type="subunit">
    <text evidence="1">Monomer.</text>
</comment>
<name>A0A443S0Z6_9ACAR</name>
<dbReference type="Proteomes" id="UP000288716">
    <property type="component" value="Unassembled WGS sequence"/>
</dbReference>
<protein>
    <recommendedName>
        <fullName evidence="4">Metalloendopeptidase</fullName>
        <ecNumber evidence="4">3.4.24.-</ecNumber>
    </recommendedName>
</protein>
<evidence type="ECO:0000259" key="5">
    <source>
        <dbReference type="PROSITE" id="PS51864"/>
    </source>
</evidence>
<evidence type="ECO:0000313" key="6">
    <source>
        <dbReference type="EMBL" id="RWS21212.1"/>
    </source>
</evidence>
<dbReference type="PANTHER" id="PTHR10127">
    <property type="entry name" value="DISCOIDIN, CUB, EGF, LAMININ , AND ZINC METALLOPROTEASE DOMAIN CONTAINING"/>
    <property type="match status" value="1"/>
</dbReference>
<dbReference type="SUPFAM" id="SSF55486">
    <property type="entry name" value="Metalloproteases ('zincins'), catalytic domain"/>
    <property type="match status" value="1"/>
</dbReference>
<keyword evidence="3 4" id="KW-0479">Metal-binding</keyword>
<dbReference type="Gene3D" id="3.40.390.10">
    <property type="entry name" value="Collagenase (Catalytic Domain)"/>
    <property type="match status" value="1"/>
</dbReference>
<feature type="binding site" evidence="3">
    <location>
        <position position="148"/>
    </location>
    <ligand>
        <name>Zn(2+)</name>
        <dbReference type="ChEBI" id="CHEBI:29105"/>
        <note>catalytic</note>
    </ligand>
</feature>
<dbReference type="VEuPathDB" id="VectorBase:LDEU010828"/>
<keyword evidence="3 4" id="KW-0645">Protease</keyword>
<organism evidence="6 7">
    <name type="scientific">Leptotrombidium deliense</name>
    <dbReference type="NCBI Taxonomy" id="299467"/>
    <lineage>
        <taxon>Eukaryota</taxon>
        <taxon>Metazoa</taxon>
        <taxon>Ecdysozoa</taxon>
        <taxon>Arthropoda</taxon>
        <taxon>Chelicerata</taxon>
        <taxon>Arachnida</taxon>
        <taxon>Acari</taxon>
        <taxon>Acariformes</taxon>
        <taxon>Trombidiformes</taxon>
        <taxon>Prostigmata</taxon>
        <taxon>Anystina</taxon>
        <taxon>Parasitengona</taxon>
        <taxon>Trombiculoidea</taxon>
        <taxon>Trombiculidae</taxon>
        <taxon>Leptotrombidium</taxon>
    </lineage>
</organism>
<accession>A0A443S0Z6</accession>
<sequence length="300" mass="35385">TGVTYNNISEADGRYVAGDSNLWIPYNGIEALEYRLGDTWKHDDGSIYRVPMFMDNKLIIRYKFMNPNKWSEQKKNWVRGALNVLKSQTCLFFWRIGAQAKIRRNFKYIAYNVNDRQCSSTVGRKSGHTNSNIGGCTTPALVLHESMHAIGFTHEHQRPNRDQFVKIYWNNIASAKQYAYYKKNTGYANQGFITPDDYYTIWGYDYYSIMHYPGYQLLNGEWRRVFKVLRKGININEIGLSSKVQGLSWKDEARLEYYYGCNNYADLREELKDSFYLWYYSFDKTFGYRSNPSSSRPIWE</sequence>
<keyword evidence="3 4" id="KW-0862">Zinc</keyword>
<feature type="non-terminal residue" evidence="6">
    <location>
        <position position="300"/>
    </location>
</feature>
<dbReference type="Pfam" id="PF01400">
    <property type="entry name" value="Astacin"/>
    <property type="match status" value="1"/>
</dbReference>
<dbReference type="PANTHER" id="PTHR10127:SF850">
    <property type="entry name" value="METALLOENDOPEPTIDASE"/>
    <property type="match status" value="1"/>
</dbReference>
<evidence type="ECO:0000313" key="7">
    <source>
        <dbReference type="Proteomes" id="UP000288716"/>
    </source>
</evidence>
<dbReference type="InterPro" id="IPR001506">
    <property type="entry name" value="Peptidase_M12A"/>
</dbReference>
<dbReference type="GO" id="GO:0008270">
    <property type="term" value="F:zinc ion binding"/>
    <property type="evidence" value="ECO:0007669"/>
    <property type="project" value="UniProtKB-UniRule"/>
</dbReference>
<feature type="domain" description="Peptidase M12A" evidence="5">
    <location>
        <begin position="30"/>
        <end position="262"/>
    </location>
</feature>
<reference evidence="6 7" key="1">
    <citation type="journal article" date="2018" name="Gigascience">
        <title>Genomes of trombidid mites reveal novel predicted allergens and laterally-transferred genes associated with secondary metabolism.</title>
        <authorList>
            <person name="Dong X."/>
            <person name="Chaisiri K."/>
            <person name="Xia D."/>
            <person name="Armstrong S.D."/>
            <person name="Fang Y."/>
            <person name="Donnelly M.J."/>
            <person name="Kadowaki T."/>
            <person name="McGarry J.W."/>
            <person name="Darby A.C."/>
            <person name="Makepeace B.L."/>
        </authorList>
    </citation>
    <scope>NUCLEOTIDE SEQUENCE [LARGE SCALE GENOMIC DNA]</scope>
    <source>
        <strain evidence="6">UoL-UT</strain>
    </source>
</reference>
<keyword evidence="3 4" id="KW-0378">Hydrolase</keyword>
<dbReference type="GO" id="GO:0006508">
    <property type="term" value="P:proteolysis"/>
    <property type="evidence" value="ECO:0007669"/>
    <property type="project" value="UniProtKB-KW"/>
</dbReference>
<dbReference type="SMART" id="SM00235">
    <property type="entry name" value="ZnMc"/>
    <property type="match status" value="1"/>
</dbReference>
<dbReference type="EC" id="3.4.24.-" evidence="4"/>
<comment type="cofactor">
    <cofactor evidence="3 4">
        <name>Zn(2+)</name>
        <dbReference type="ChEBI" id="CHEBI:29105"/>
    </cofactor>
    <text evidence="3 4">Binds 1 zinc ion per subunit.</text>
</comment>
<dbReference type="PROSITE" id="PS51864">
    <property type="entry name" value="ASTACIN"/>
    <property type="match status" value="1"/>
</dbReference>
<dbReference type="GO" id="GO:0004222">
    <property type="term" value="F:metalloendopeptidase activity"/>
    <property type="evidence" value="ECO:0007669"/>
    <property type="project" value="UniProtKB-UniRule"/>
</dbReference>
<comment type="function">
    <text evidence="2">Zinc metalloprotease. Provoques deadhesion of endothelial cells from cell cultures, and also degradation of fibronectin, fibrinogen and gelatin in vitro. Its role in the venom is not fully understood but it might act as a spreading factor that facilitates diffusion of other venom toxins. Alternatively, it might be involved in the proteolytic processing of other venom toxins or it might play a role in extra-oral digestion of prey.</text>
</comment>
<dbReference type="InterPro" id="IPR006026">
    <property type="entry name" value="Peptidase_Metallo"/>
</dbReference>
<dbReference type="InterPro" id="IPR024079">
    <property type="entry name" value="MetalloPept_cat_dom_sf"/>
</dbReference>
<evidence type="ECO:0000256" key="3">
    <source>
        <dbReference type="PROSITE-ProRule" id="PRU01211"/>
    </source>
</evidence>